<keyword evidence="2" id="KW-0285">Flavoprotein</keyword>
<evidence type="ECO:0000256" key="1">
    <source>
        <dbReference type="ARBA" id="ARBA00001974"/>
    </source>
</evidence>
<dbReference type="SUPFAM" id="SSF54373">
    <property type="entry name" value="FAD-linked reductases, C-terminal domain"/>
    <property type="match status" value="1"/>
</dbReference>
<reference evidence="8 9" key="1">
    <citation type="submission" date="2020-02" db="EMBL/GenBank/DDBJ databases">
        <title>Bacillus aquiflavi sp. nov., isolated from yellow water of strong flavor Chinese baijiu in Yibin region of China.</title>
        <authorList>
            <person name="Xie J."/>
        </authorList>
    </citation>
    <scope>NUCLEOTIDE SEQUENCE [LARGE SCALE GENOMIC DNA]</scope>
    <source>
        <strain evidence="8 9">3H-10</strain>
    </source>
</reference>
<comment type="caution">
    <text evidence="8">The sequence shown here is derived from an EMBL/GenBank/DDBJ whole genome shotgun (WGS) entry which is preliminary data.</text>
</comment>
<comment type="cofactor">
    <cofactor evidence="1">
        <name>FAD</name>
        <dbReference type="ChEBI" id="CHEBI:57692"/>
    </cofactor>
</comment>
<dbReference type="GO" id="GO:0004497">
    <property type="term" value="F:monooxygenase activity"/>
    <property type="evidence" value="ECO:0007669"/>
    <property type="project" value="UniProtKB-KW"/>
</dbReference>
<evidence type="ECO:0000256" key="3">
    <source>
        <dbReference type="ARBA" id="ARBA00022827"/>
    </source>
</evidence>
<dbReference type="SUPFAM" id="SSF51905">
    <property type="entry name" value="FAD/NAD(P)-binding domain"/>
    <property type="match status" value="1"/>
</dbReference>
<feature type="domain" description="FAD-binding" evidence="6">
    <location>
        <begin position="8"/>
        <end position="355"/>
    </location>
</feature>
<evidence type="ECO:0000256" key="4">
    <source>
        <dbReference type="ARBA" id="ARBA00023002"/>
    </source>
</evidence>
<proteinExistence type="predicted"/>
<evidence type="ECO:0000313" key="8">
    <source>
        <dbReference type="EMBL" id="NEY81750.1"/>
    </source>
</evidence>
<dbReference type="InterPro" id="IPR036188">
    <property type="entry name" value="FAD/NAD-bd_sf"/>
</dbReference>
<dbReference type="GO" id="GO:0071949">
    <property type="term" value="F:FAD binding"/>
    <property type="evidence" value="ECO:0007669"/>
    <property type="project" value="InterPro"/>
</dbReference>
<dbReference type="PANTHER" id="PTHR13789:SF318">
    <property type="entry name" value="GERANYLGERANYL DIPHOSPHATE REDUCTASE"/>
    <property type="match status" value="1"/>
</dbReference>
<organism evidence="8 9">
    <name type="scientific">Bacillus aquiflavi</name>
    <dbReference type="NCBI Taxonomy" id="2672567"/>
    <lineage>
        <taxon>Bacteria</taxon>
        <taxon>Bacillati</taxon>
        <taxon>Bacillota</taxon>
        <taxon>Bacilli</taxon>
        <taxon>Bacillales</taxon>
        <taxon>Bacillaceae</taxon>
        <taxon>Bacillus</taxon>
    </lineage>
</organism>
<dbReference type="InterPro" id="IPR002938">
    <property type="entry name" value="FAD-bd"/>
</dbReference>
<dbReference type="Proteomes" id="UP000570010">
    <property type="component" value="Unassembled WGS sequence"/>
</dbReference>
<keyword evidence="3" id="KW-0274">FAD</keyword>
<reference evidence="7 10" key="2">
    <citation type="submission" date="2020-07" db="EMBL/GenBank/DDBJ databases">
        <authorList>
            <person name="Feng H."/>
        </authorList>
    </citation>
    <scope>NUCLEOTIDE SEQUENCE [LARGE SCALE GENOMIC DNA]</scope>
    <source>
        <strain evidence="10">s-12</strain>
        <strain evidence="7">S-12</strain>
    </source>
</reference>
<gene>
    <name evidence="8" type="ORF">G4D64_09605</name>
    <name evidence="7" type="ORF">H1Z61_10215</name>
</gene>
<evidence type="ECO:0000256" key="5">
    <source>
        <dbReference type="ARBA" id="ARBA00023033"/>
    </source>
</evidence>
<keyword evidence="9" id="KW-1185">Reference proteome</keyword>
<dbReference type="Pfam" id="PF01494">
    <property type="entry name" value="FAD_binding_3"/>
    <property type="match status" value="1"/>
</dbReference>
<dbReference type="PRINTS" id="PR00420">
    <property type="entry name" value="RNGMNOXGNASE"/>
</dbReference>
<evidence type="ECO:0000313" key="9">
    <source>
        <dbReference type="Proteomes" id="UP000472971"/>
    </source>
</evidence>
<sequence length="405" mass="45725">MSEKKSRKIIIVGGGIGGLAAALGMAETGRKSLVLERAPEFSEVGAGIQLAPNGTAVLERLGVMDEISKLAVFPKRLVLMDAITGKELTALNLEETFKNQYGHPYIVMHRADLHKVLYEACLEKGNITLLTNSEVEKVEDLTDRAKVTLVNGDIYESDAVIGADGIHSNTRKLVSDDQPVCSQYVAYRGTIPMEEVTETAGTNPDDVLMWIGPNLHLVQYPVRRGELYNQVVVFKSFKYKPGADDWKANDWGTPEEMDERFANTCPFVKHSVSFISRQFRWAMWDRDPIQNWTKGRVTLLGDAAHPMLQYMAQGGIQALEDVAHLTSMIHKYGDDYTTAFLEYQKERIPRASKVQTYARNWGEIIHAEDPISIMLRNDIFSKRGEYDFTYVDWLYSKRYESLVSL</sequence>
<evidence type="ECO:0000313" key="10">
    <source>
        <dbReference type="Proteomes" id="UP000570010"/>
    </source>
</evidence>
<keyword evidence="5 7" id="KW-0503">Monooxygenase</keyword>
<dbReference type="RefSeq" id="WP_163242141.1">
    <property type="nucleotide sequence ID" value="NZ_CP082780.1"/>
</dbReference>
<dbReference type="AlphaFoldDB" id="A0A6B3VTY1"/>
<dbReference type="Proteomes" id="UP000472971">
    <property type="component" value="Unassembled WGS sequence"/>
</dbReference>
<dbReference type="Gene3D" id="3.50.50.60">
    <property type="entry name" value="FAD/NAD(P)-binding domain"/>
    <property type="match status" value="1"/>
</dbReference>
<dbReference type="EMBL" id="JACEIO010000022">
    <property type="protein sequence ID" value="MBA4537495.1"/>
    <property type="molecule type" value="Genomic_DNA"/>
</dbReference>
<dbReference type="PANTHER" id="PTHR13789">
    <property type="entry name" value="MONOOXYGENASE"/>
    <property type="match status" value="1"/>
</dbReference>
<dbReference type="InterPro" id="IPR050493">
    <property type="entry name" value="FAD-dep_Monooxygenase_BioMet"/>
</dbReference>
<evidence type="ECO:0000259" key="6">
    <source>
        <dbReference type="Pfam" id="PF01494"/>
    </source>
</evidence>
<protein>
    <submittedName>
        <fullName evidence="8">FAD-binding protein</fullName>
    </submittedName>
    <submittedName>
        <fullName evidence="7">FAD-dependent monooxygenase</fullName>
    </submittedName>
</protein>
<dbReference type="EMBL" id="JAAIWN010000020">
    <property type="protein sequence ID" value="NEY81750.1"/>
    <property type="molecule type" value="Genomic_DNA"/>
</dbReference>
<evidence type="ECO:0000313" key="7">
    <source>
        <dbReference type="EMBL" id="MBA4537495.1"/>
    </source>
</evidence>
<accession>A0A6B3VTY1</accession>
<keyword evidence="4" id="KW-0560">Oxidoreductase</keyword>
<evidence type="ECO:0000256" key="2">
    <source>
        <dbReference type="ARBA" id="ARBA00022630"/>
    </source>
</evidence>
<name>A0A6B3VTY1_9BACI</name>